<dbReference type="GO" id="GO:0006417">
    <property type="term" value="P:regulation of translation"/>
    <property type="evidence" value="ECO:0007669"/>
    <property type="project" value="TreeGrafter"/>
</dbReference>
<gene>
    <name evidence="6" type="primary">HNRNPD</name>
    <name evidence="8" type="synonym">LOC100202906</name>
</gene>
<keyword evidence="1" id="KW-0677">Repeat</keyword>
<feature type="region of interest" description="Disordered" evidence="4">
    <location>
        <begin position="285"/>
        <end position="320"/>
    </location>
</feature>
<reference evidence="6" key="1">
    <citation type="journal article" date="2013" name="Genome Biol. Evol.">
        <title>Punctuated emergences of genetic and phenotypic innovations in eumetazoan, bilaterian, euteleostome, and hominidae ancestors.</title>
        <authorList>
            <person name="Wenger Y."/>
            <person name="Galliot B."/>
        </authorList>
    </citation>
    <scope>NUCLEOTIDE SEQUENCE</scope>
    <source>
        <tissue evidence="6">Whole animals</tissue>
    </source>
</reference>
<proteinExistence type="evidence at transcript level"/>
<protein>
    <submittedName>
        <fullName evidence="8">Heterogeneous nuclear ribonucleoprotein A/B isoform X2</fullName>
    </submittedName>
    <submittedName>
        <fullName evidence="6">Heterogeneous nuclear ribonucleoprotein D0</fullName>
    </submittedName>
</protein>
<dbReference type="Pfam" id="PF00076">
    <property type="entry name" value="RRM_1"/>
    <property type="match status" value="2"/>
</dbReference>
<evidence type="ECO:0000256" key="3">
    <source>
        <dbReference type="PROSITE-ProRule" id="PRU00176"/>
    </source>
</evidence>
<dbReference type="SMART" id="SM00360">
    <property type="entry name" value="RRM"/>
    <property type="match status" value="2"/>
</dbReference>
<evidence type="ECO:0000256" key="2">
    <source>
        <dbReference type="ARBA" id="ARBA00022884"/>
    </source>
</evidence>
<evidence type="ECO:0000313" key="7">
    <source>
        <dbReference type="Proteomes" id="UP001652625"/>
    </source>
</evidence>
<dbReference type="GO" id="GO:1990904">
    <property type="term" value="C:ribonucleoprotein complex"/>
    <property type="evidence" value="ECO:0007669"/>
    <property type="project" value="UniProtKB-KW"/>
</dbReference>
<dbReference type="InterPro" id="IPR035979">
    <property type="entry name" value="RBD_domain_sf"/>
</dbReference>
<dbReference type="PANTHER" id="PTHR48032:SF6">
    <property type="entry name" value="RNA-BINDING (RRM_RBD_RNP MOTIFS) FAMILY PROTEIN"/>
    <property type="match status" value="1"/>
</dbReference>
<feature type="domain" description="RRM" evidence="5">
    <location>
        <begin position="34"/>
        <end position="121"/>
    </location>
</feature>
<reference evidence="8" key="2">
    <citation type="submission" date="2025-05" db="UniProtKB">
        <authorList>
            <consortium name="RefSeq"/>
        </authorList>
    </citation>
    <scope>IDENTIFICATION</scope>
</reference>
<dbReference type="OrthoDB" id="1875751at2759"/>
<accession>T2MCZ2</accession>
<dbReference type="SUPFAM" id="SSF54928">
    <property type="entry name" value="RNA-binding domain, RBD"/>
    <property type="match status" value="2"/>
</dbReference>
<evidence type="ECO:0000313" key="6">
    <source>
        <dbReference type="EMBL" id="CDG70118.1"/>
    </source>
</evidence>
<keyword evidence="6 8" id="KW-0687">Ribonucleoprotein</keyword>
<dbReference type="InterPro" id="IPR000504">
    <property type="entry name" value="RRM_dom"/>
</dbReference>
<feature type="compositionally biased region" description="Low complexity" evidence="4">
    <location>
        <begin position="1"/>
        <end position="15"/>
    </location>
</feature>
<dbReference type="GO" id="GO:0003729">
    <property type="term" value="F:mRNA binding"/>
    <property type="evidence" value="ECO:0007669"/>
    <property type="project" value="TreeGrafter"/>
</dbReference>
<dbReference type="Proteomes" id="UP001652625">
    <property type="component" value="Chromosome 04"/>
</dbReference>
<feature type="region of interest" description="Disordered" evidence="4">
    <location>
        <begin position="1"/>
        <end position="28"/>
    </location>
</feature>
<evidence type="ECO:0000256" key="4">
    <source>
        <dbReference type="SAM" id="MobiDB-lite"/>
    </source>
</evidence>
<evidence type="ECO:0000256" key="1">
    <source>
        <dbReference type="ARBA" id="ARBA00022737"/>
    </source>
</evidence>
<keyword evidence="2 3" id="KW-0694">RNA-binding</keyword>
<evidence type="ECO:0000259" key="5">
    <source>
        <dbReference type="PROSITE" id="PS50102"/>
    </source>
</evidence>
<organism evidence="6">
    <name type="scientific">Hydra vulgaris</name>
    <name type="common">Hydra</name>
    <name type="synonym">Hydra attenuata</name>
    <dbReference type="NCBI Taxonomy" id="6087"/>
    <lineage>
        <taxon>Eukaryota</taxon>
        <taxon>Metazoa</taxon>
        <taxon>Cnidaria</taxon>
        <taxon>Hydrozoa</taxon>
        <taxon>Hydroidolina</taxon>
        <taxon>Anthoathecata</taxon>
        <taxon>Aplanulata</taxon>
        <taxon>Hydridae</taxon>
        <taxon>Hydra</taxon>
    </lineage>
</organism>
<feature type="domain" description="RRM" evidence="5">
    <location>
        <begin position="123"/>
        <end position="207"/>
    </location>
</feature>
<dbReference type="RefSeq" id="XP_065651998.1">
    <property type="nucleotide sequence ID" value="XM_065795926.1"/>
</dbReference>
<dbReference type="InterPro" id="IPR012677">
    <property type="entry name" value="Nucleotide-bd_a/b_plait_sf"/>
</dbReference>
<dbReference type="PANTHER" id="PTHR48032">
    <property type="entry name" value="RNA-BINDING PROTEIN MUSASHI HOMOLOG RBP6"/>
    <property type="match status" value="1"/>
</dbReference>
<dbReference type="AlphaFoldDB" id="T2MCZ2"/>
<keyword evidence="7" id="KW-1185">Reference proteome</keyword>
<evidence type="ECO:0000313" key="8">
    <source>
        <dbReference type="RefSeq" id="XP_065651998.1"/>
    </source>
</evidence>
<feature type="compositionally biased region" description="Basic and acidic residues" evidence="4">
    <location>
        <begin position="311"/>
        <end position="320"/>
    </location>
</feature>
<name>T2MCZ2_HYDVU</name>
<dbReference type="EMBL" id="HAAD01003886">
    <property type="protein sequence ID" value="CDG70118.1"/>
    <property type="molecule type" value="mRNA"/>
</dbReference>
<dbReference type="Gene3D" id="3.30.70.330">
    <property type="match status" value="2"/>
</dbReference>
<sequence length="320" mass="35810">MAGYNTEYNNTNNTTFSRPNMSYPVPPSSDNNEGKLFVGGLAWDTTEESLRNYFEKFGEVESVNLKRNKEDLNKHRGFAFVKFVTQESADEVLNQAEPHILDGSKIDPKSACPMGVKPEQRTKKIFVGGLQTETTEEKLREYFSQFGEIKNNIEFAVDHNTKKRRGFCFIEFANESVVDKIVKDKFHEIAGRRLETKRALSKQQQEEMKDAGLLGSRYRGGNPAIPGYPGMSVPPYPSPYAQPVIYIHPDSLSTAYPSAALGGISGMTGAYPHLQGGYTQSPMESLYTPYGGRDVRHGQPARGTVPSAYAKRPEPYPRKF</sequence>
<dbReference type="OMA" id="MAYRANG"/>
<dbReference type="PROSITE" id="PS50102">
    <property type="entry name" value="RRM"/>
    <property type="match status" value="2"/>
</dbReference>